<proteinExistence type="predicted"/>
<dbReference type="Proteomes" id="UP001596013">
    <property type="component" value="Unassembled WGS sequence"/>
</dbReference>
<dbReference type="InterPro" id="IPR012337">
    <property type="entry name" value="RNaseH-like_sf"/>
</dbReference>
<organism evidence="1 2">
    <name type="scientific">Rhodanobacter umsongensis</name>
    <dbReference type="NCBI Taxonomy" id="633153"/>
    <lineage>
        <taxon>Bacteria</taxon>
        <taxon>Pseudomonadati</taxon>
        <taxon>Pseudomonadota</taxon>
        <taxon>Gammaproteobacteria</taxon>
        <taxon>Lysobacterales</taxon>
        <taxon>Rhodanobacteraceae</taxon>
        <taxon>Rhodanobacter</taxon>
    </lineage>
</organism>
<dbReference type="EMBL" id="JBHSMK010000011">
    <property type="protein sequence ID" value="MFC5438366.1"/>
    <property type="molecule type" value="Genomic_DNA"/>
</dbReference>
<evidence type="ECO:0000313" key="1">
    <source>
        <dbReference type="EMBL" id="MFC5438366.1"/>
    </source>
</evidence>
<evidence type="ECO:0008006" key="3">
    <source>
        <dbReference type="Google" id="ProtNLM"/>
    </source>
</evidence>
<sequence>MSIDSEIGGPGAEDRQLVYARMGMSSHAIRHAENMVYGSPSRKVGKAALTNVVTRFDSLKNRKPRVLESHTCELVCAYELELDPDVIGYHVQVPCRSIQRVLPNGRRHVTSANLDFLVFRQGRVELIECKPQAWLLKNAEPHSDWTQCDGIWQHVPYRAFASEHEVGFSVWSPPHEPGIYLQNLEAIYGVMRGGMGTIAPRAVDRAIAAIARQPASVTQLCEEIDGFSVRTALWMLGKWLAFGPLKSTPILMTDQFHMYVDRQHAEAVDSLALQESGEIYRQPELNDPLLRASTTDVEKARRRLARVEAIARGEEPPTDRMRQLARMIEAAVAQGRTPLSACLTRYEGSGNRLSRLCPEQDQAAETAIVRYWNTGRAKTPKSLYFFFEKECAQLGTEACGRTAFYRRLRREKPMRHALATGGLRGYQAIRAATDPRMRSLPPIGYGHTLHIDSSDLDNRIAKNILKLMPACKAKFYIGVDGASGDTMAHAFIFGPARTDGVAILLREYVRRHRCLPQFIHVDRGPENRSWWIEILAEGYLSLRWSPTAGSAWNGIAENAIKQVNCQVAHQLTGSTEPDQKGRKIDGRFKSRKNAKTSFEMVLEQFLTFVYDDLPNTRLPQMGKPLSKRKRRPSLPWVTSAFLVN</sequence>
<dbReference type="SUPFAM" id="SSF53098">
    <property type="entry name" value="Ribonuclease H-like"/>
    <property type="match status" value="1"/>
</dbReference>
<name>A0ABW0JRW7_9GAMM</name>
<dbReference type="InterPro" id="IPR036397">
    <property type="entry name" value="RNaseH_sf"/>
</dbReference>
<comment type="caution">
    <text evidence="1">The sequence shown here is derived from an EMBL/GenBank/DDBJ whole genome shotgun (WGS) entry which is preliminary data.</text>
</comment>
<keyword evidence="2" id="KW-1185">Reference proteome</keyword>
<evidence type="ECO:0000313" key="2">
    <source>
        <dbReference type="Proteomes" id="UP001596013"/>
    </source>
</evidence>
<reference evidence="2" key="1">
    <citation type="journal article" date="2019" name="Int. J. Syst. Evol. Microbiol.">
        <title>The Global Catalogue of Microorganisms (GCM) 10K type strain sequencing project: providing services to taxonomists for standard genome sequencing and annotation.</title>
        <authorList>
            <consortium name="The Broad Institute Genomics Platform"/>
            <consortium name="The Broad Institute Genome Sequencing Center for Infectious Disease"/>
            <person name="Wu L."/>
            <person name="Ma J."/>
        </authorList>
    </citation>
    <scope>NUCLEOTIDE SEQUENCE [LARGE SCALE GENOMIC DNA]</scope>
    <source>
        <strain evidence="2">JCM 17130</strain>
    </source>
</reference>
<protein>
    <recommendedName>
        <fullName evidence="3">Integrase catalytic domain-containing protein</fullName>
    </recommendedName>
</protein>
<dbReference type="RefSeq" id="WP_377306982.1">
    <property type="nucleotide sequence ID" value="NZ_JBHSMK010000011.1"/>
</dbReference>
<accession>A0ABW0JRW7</accession>
<dbReference type="Gene3D" id="3.30.420.10">
    <property type="entry name" value="Ribonuclease H-like superfamily/Ribonuclease H"/>
    <property type="match status" value="1"/>
</dbReference>
<gene>
    <name evidence="1" type="ORF">ACFPME_17530</name>
</gene>